<dbReference type="SUPFAM" id="SSF88713">
    <property type="entry name" value="Glycoside hydrolase/deacetylase"/>
    <property type="match status" value="1"/>
</dbReference>
<dbReference type="Pfam" id="PF01522">
    <property type="entry name" value="Polysacc_deac_1"/>
    <property type="match status" value="1"/>
</dbReference>
<dbReference type="InterPro" id="IPR050248">
    <property type="entry name" value="Polysacc_deacetylase_ArnD"/>
</dbReference>
<dbReference type="PROSITE" id="PS51677">
    <property type="entry name" value="NODB"/>
    <property type="match status" value="1"/>
</dbReference>
<dbReference type="EMBL" id="FQYV01000021">
    <property type="protein sequence ID" value="SHJ61308.1"/>
    <property type="molecule type" value="Genomic_DNA"/>
</dbReference>
<dbReference type="OrthoDB" id="9812065at2"/>
<evidence type="ECO:0000256" key="2">
    <source>
        <dbReference type="ARBA" id="ARBA00022801"/>
    </source>
</evidence>
<keyword evidence="1" id="KW-0479">Metal-binding</keyword>
<accession>A0A1M6KQQ8</accession>
<dbReference type="RefSeq" id="WP_073219887.1">
    <property type="nucleotide sequence ID" value="NZ_FNNS01000015.1"/>
</dbReference>
<dbReference type="Proteomes" id="UP000184172">
    <property type="component" value="Unassembled WGS sequence"/>
</dbReference>
<reference evidence="5" key="1">
    <citation type="submission" date="2016-11" db="EMBL/GenBank/DDBJ databases">
        <authorList>
            <person name="Varghese N."/>
            <person name="Submissions S."/>
        </authorList>
    </citation>
    <scope>NUCLEOTIDE SEQUENCE [LARGE SCALE GENOMIC DNA]</scope>
    <source>
        <strain evidence="5">DSM 26349</strain>
    </source>
</reference>
<dbReference type="InterPro" id="IPR011330">
    <property type="entry name" value="Glyco_hydro/deAcase_b/a-brl"/>
</dbReference>
<dbReference type="CDD" id="cd10959">
    <property type="entry name" value="CE4_NodB_like_3"/>
    <property type="match status" value="1"/>
</dbReference>
<evidence type="ECO:0000313" key="4">
    <source>
        <dbReference type="EMBL" id="SHJ61308.1"/>
    </source>
</evidence>
<dbReference type="InterPro" id="IPR002509">
    <property type="entry name" value="NODB_dom"/>
</dbReference>
<evidence type="ECO:0000256" key="1">
    <source>
        <dbReference type="ARBA" id="ARBA00022723"/>
    </source>
</evidence>
<dbReference type="PANTHER" id="PTHR10587:SF133">
    <property type="entry name" value="CHITIN DEACETYLASE 1-RELATED"/>
    <property type="match status" value="1"/>
</dbReference>
<proteinExistence type="predicted"/>
<dbReference type="GO" id="GO:0005975">
    <property type="term" value="P:carbohydrate metabolic process"/>
    <property type="evidence" value="ECO:0007669"/>
    <property type="project" value="InterPro"/>
</dbReference>
<protein>
    <submittedName>
        <fullName evidence="4">Polysaccharide deacetylase</fullName>
    </submittedName>
</protein>
<keyword evidence="5" id="KW-1185">Reference proteome</keyword>
<keyword evidence="2" id="KW-0378">Hydrolase</keyword>
<gene>
    <name evidence="4" type="ORF">SAMN04487908_12111</name>
</gene>
<dbReference type="Gene3D" id="3.20.20.370">
    <property type="entry name" value="Glycoside hydrolase/deacetylase"/>
    <property type="match status" value="1"/>
</dbReference>
<evidence type="ECO:0000313" key="5">
    <source>
        <dbReference type="Proteomes" id="UP000184172"/>
    </source>
</evidence>
<feature type="domain" description="NodB homology" evidence="3">
    <location>
        <begin position="21"/>
        <end position="216"/>
    </location>
</feature>
<evidence type="ECO:0000259" key="3">
    <source>
        <dbReference type="PROSITE" id="PS51677"/>
    </source>
</evidence>
<organism evidence="4 5">
    <name type="scientific">Aequorivita viscosa</name>
    <dbReference type="NCBI Taxonomy" id="797419"/>
    <lineage>
        <taxon>Bacteria</taxon>
        <taxon>Pseudomonadati</taxon>
        <taxon>Bacteroidota</taxon>
        <taxon>Flavobacteriia</taxon>
        <taxon>Flavobacteriales</taxon>
        <taxon>Flavobacteriaceae</taxon>
        <taxon>Aequorivita</taxon>
    </lineage>
</organism>
<dbReference type="PANTHER" id="PTHR10587">
    <property type="entry name" value="GLYCOSYL TRANSFERASE-RELATED"/>
    <property type="match status" value="1"/>
</dbReference>
<name>A0A1M6KQQ8_9FLAO</name>
<dbReference type="STRING" id="797419.SAMN05216556_11516"/>
<dbReference type="AlphaFoldDB" id="A0A1M6KQQ8"/>
<dbReference type="GO" id="GO:0016020">
    <property type="term" value="C:membrane"/>
    <property type="evidence" value="ECO:0007669"/>
    <property type="project" value="TreeGrafter"/>
</dbReference>
<dbReference type="GO" id="GO:0016810">
    <property type="term" value="F:hydrolase activity, acting on carbon-nitrogen (but not peptide) bonds"/>
    <property type="evidence" value="ECO:0007669"/>
    <property type="project" value="InterPro"/>
</dbReference>
<sequence>MPKFVQRFYPERIWAFSEDKASVYITFDDGPIPEVTPWVLDELKKHNAKATFFCIGENIQKHPGIFRRIILEGHSVGNHTFNHLNGWKTKTSEYVENVEKAGRQMEDSRLFNSEIVNRQSKIENHKSLLRPPYGKITSKQAKILQKKGFKVVMWDILSYDYDATVSEEKCLQNVLENLEPGSVVVFHDSLKAEKNLRYVLPKVLEFIAEKKWFCKSIILNS</sequence>
<dbReference type="GO" id="GO:0046872">
    <property type="term" value="F:metal ion binding"/>
    <property type="evidence" value="ECO:0007669"/>
    <property type="project" value="UniProtKB-KW"/>
</dbReference>